<dbReference type="PROSITE" id="PS51272">
    <property type="entry name" value="SLH"/>
    <property type="match status" value="1"/>
</dbReference>
<dbReference type="Pfam" id="PF00395">
    <property type="entry name" value="SLH"/>
    <property type="match status" value="1"/>
</dbReference>
<sequence length="162" mass="17470">MSKLLVVVGLSIAGLSAIASSAIAADEQTTARRMAELPLPALSAPLPPAPERPGQSLTQIFPPENFADVSPNHWAYTAVSTLAEDYGCLAGYPDGTFRGDEFVTRYEFAVALEACLDAVFQLIDPQQQIDTERLLNQLEVLHRELGTLADDVGELESPLETE</sequence>
<reference evidence="1" key="1">
    <citation type="submission" date="2014-11" db="EMBL/GenBank/DDBJ databases">
        <authorList>
            <person name="Malar M.C."/>
            <person name="Sen D."/>
            <person name="Tripathy S."/>
        </authorList>
    </citation>
    <scope>NUCLEOTIDE SEQUENCE</scope>
    <source>
        <strain evidence="1">BDU141951</strain>
    </source>
</reference>
<dbReference type="PANTHER" id="PTHR43308:SF1">
    <property type="entry name" value="OUTER MEMBRANE PROTEIN ALPHA"/>
    <property type="match status" value="1"/>
</dbReference>
<dbReference type="InterPro" id="IPR001119">
    <property type="entry name" value="SLH_dom"/>
</dbReference>
<dbReference type="PANTHER" id="PTHR43308">
    <property type="entry name" value="OUTER MEMBRANE PROTEIN ALPHA-RELATED"/>
    <property type="match status" value="1"/>
</dbReference>
<reference evidence="1" key="2">
    <citation type="journal article" date="2015" name="Genome Announc.">
        <title>Draft Genome Sequence of Filamentous Marine Cyanobacterium Lyngbya confervoides Strain BDU141951.</title>
        <authorList>
            <person name="Chandrababunaidu M.M."/>
            <person name="Sen D."/>
            <person name="Tripathy S."/>
        </authorList>
    </citation>
    <scope>NUCLEOTIDE SEQUENCE</scope>
    <source>
        <strain evidence="1">BDU141951</strain>
    </source>
</reference>
<gene>
    <name evidence="1" type="ORF">QQ91_015165</name>
</gene>
<dbReference type="EMBL" id="JTHE02000003">
    <property type="protein sequence ID" value="NEV68453.1"/>
    <property type="molecule type" value="Genomic_DNA"/>
</dbReference>
<dbReference type="AlphaFoldDB" id="A0A0C1Y4S3"/>
<dbReference type="InterPro" id="IPR051465">
    <property type="entry name" value="Cell_Envelope_Struct_Comp"/>
</dbReference>
<reference evidence="1" key="3">
    <citation type="submission" date="2020-02" db="EMBL/GenBank/DDBJ databases">
        <authorList>
            <person name="Sarangi A.N."/>
            <person name="Ghosh S."/>
            <person name="Mukherjee M."/>
            <person name="Tripathy S."/>
        </authorList>
    </citation>
    <scope>NUCLEOTIDE SEQUENCE</scope>
    <source>
        <strain evidence="1">BDU141951</strain>
    </source>
</reference>
<protein>
    <submittedName>
        <fullName evidence="1">S-layer homology domain-containing protein</fullName>
    </submittedName>
</protein>
<evidence type="ECO:0000313" key="1">
    <source>
        <dbReference type="EMBL" id="NEV68453.1"/>
    </source>
</evidence>
<organism evidence="1">
    <name type="scientific">Lyngbya confervoides BDU141951</name>
    <dbReference type="NCBI Taxonomy" id="1574623"/>
    <lineage>
        <taxon>Bacteria</taxon>
        <taxon>Bacillati</taxon>
        <taxon>Cyanobacteriota</taxon>
        <taxon>Cyanophyceae</taxon>
        <taxon>Oscillatoriophycideae</taxon>
        <taxon>Oscillatoriales</taxon>
        <taxon>Microcoleaceae</taxon>
        <taxon>Lyngbya</taxon>
    </lineage>
</organism>
<accession>A0A0C1Y4S3</accession>
<name>A0A0C1Y4S3_9CYAN</name>
<comment type="caution">
    <text evidence="1">The sequence shown here is derived from an EMBL/GenBank/DDBJ whole genome shotgun (WGS) entry which is preliminary data.</text>
</comment>
<proteinExistence type="predicted"/>